<dbReference type="Pfam" id="PF01753">
    <property type="entry name" value="zf-MYND"/>
    <property type="match status" value="1"/>
</dbReference>
<sequence>MSTDSNDHGIYNFDKRTSKASGTSDAYEACHLCAKKKDDTAAKKLYRCTGCEYAQYCSPECQRADWQNHKSGCKTIHSYEEFGQSFLNFLRHPKLKHFLSVAIILDGNLLSKTQQHLLNTCYTVHLEIVVRHEEKDFAQAVAQGIQIIFSTRRPEDLTAVDTGYFTFHRGINCESDSPSRLGLELWRAAKAEQKKLSPAVSSDGSERKRADNPIVIMNWVWNGTSMGCGVELFPEAFEDAKNKTIRESMRLDGGSGPMDIGFVGERCDLLSDIDKFVAKDESNELRLRMKMSMNDKRILLTLIAEAVPQFLEGRQNA</sequence>
<keyword evidence="1" id="KW-0479">Metal-binding</keyword>
<dbReference type="AlphaFoldDB" id="A0A409WBL5"/>
<gene>
    <name evidence="6" type="ORF">CVT24_001084</name>
</gene>
<dbReference type="InterPro" id="IPR002893">
    <property type="entry name" value="Znf_MYND"/>
</dbReference>
<dbReference type="Gene3D" id="6.10.140.2220">
    <property type="match status" value="1"/>
</dbReference>
<dbReference type="EMBL" id="NHTK01005630">
    <property type="protein sequence ID" value="PPQ75896.1"/>
    <property type="molecule type" value="Genomic_DNA"/>
</dbReference>
<dbReference type="OrthoDB" id="3270176at2759"/>
<keyword evidence="2 4" id="KW-0863">Zinc-finger</keyword>
<proteinExistence type="predicted"/>
<keyword evidence="3" id="KW-0862">Zinc</keyword>
<dbReference type="InParanoid" id="A0A409WBL5"/>
<dbReference type="PROSITE" id="PS50865">
    <property type="entry name" value="ZF_MYND_2"/>
    <property type="match status" value="1"/>
</dbReference>
<evidence type="ECO:0000313" key="6">
    <source>
        <dbReference type="EMBL" id="PPQ75896.1"/>
    </source>
</evidence>
<dbReference type="PROSITE" id="PS01360">
    <property type="entry name" value="ZF_MYND_1"/>
    <property type="match status" value="1"/>
</dbReference>
<dbReference type="STRING" id="181874.A0A409WBL5"/>
<evidence type="ECO:0000256" key="1">
    <source>
        <dbReference type="ARBA" id="ARBA00022723"/>
    </source>
</evidence>
<evidence type="ECO:0000256" key="3">
    <source>
        <dbReference type="ARBA" id="ARBA00022833"/>
    </source>
</evidence>
<accession>A0A409WBL5</accession>
<keyword evidence="7" id="KW-1185">Reference proteome</keyword>
<feature type="domain" description="MYND-type" evidence="5">
    <location>
        <begin position="30"/>
        <end position="73"/>
    </location>
</feature>
<organism evidence="6 7">
    <name type="scientific">Panaeolus cyanescens</name>
    <dbReference type="NCBI Taxonomy" id="181874"/>
    <lineage>
        <taxon>Eukaryota</taxon>
        <taxon>Fungi</taxon>
        <taxon>Dikarya</taxon>
        <taxon>Basidiomycota</taxon>
        <taxon>Agaricomycotina</taxon>
        <taxon>Agaricomycetes</taxon>
        <taxon>Agaricomycetidae</taxon>
        <taxon>Agaricales</taxon>
        <taxon>Agaricineae</taxon>
        <taxon>Galeropsidaceae</taxon>
        <taxon>Panaeolus</taxon>
    </lineage>
</organism>
<protein>
    <recommendedName>
        <fullName evidence="5">MYND-type domain-containing protein</fullName>
    </recommendedName>
</protein>
<evidence type="ECO:0000256" key="2">
    <source>
        <dbReference type="ARBA" id="ARBA00022771"/>
    </source>
</evidence>
<evidence type="ECO:0000256" key="4">
    <source>
        <dbReference type="PROSITE-ProRule" id="PRU00134"/>
    </source>
</evidence>
<dbReference type="Gene3D" id="1.10.220.160">
    <property type="match status" value="1"/>
</dbReference>
<dbReference type="GO" id="GO:0008270">
    <property type="term" value="F:zinc ion binding"/>
    <property type="evidence" value="ECO:0007669"/>
    <property type="project" value="UniProtKB-KW"/>
</dbReference>
<evidence type="ECO:0000259" key="5">
    <source>
        <dbReference type="PROSITE" id="PS50865"/>
    </source>
</evidence>
<evidence type="ECO:0000313" key="7">
    <source>
        <dbReference type="Proteomes" id="UP000284842"/>
    </source>
</evidence>
<dbReference type="SUPFAM" id="SSF144232">
    <property type="entry name" value="HIT/MYND zinc finger-like"/>
    <property type="match status" value="1"/>
</dbReference>
<name>A0A409WBL5_9AGAR</name>
<dbReference type="Proteomes" id="UP000284842">
    <property type="component" value="Unassembled WGS sequence"/>
</dbReference>
<reference evidence="6 7" key="1">
    <citation type="journal article" date="2018" name="Evol. Lett.">
        <title>Horizontal gene cluster transfer increased hallucinogenic mushroom diversity.</title>
        <authorList>
            <person name="Reynolds H.T."/>
            <person name="Vijayakumar V."/>
            <person name="Gluck-Thaler E."/>
            <person name="Korotkin H.B."/>
            <person name="Matheny P.B."/>
            <person name="Slot J.C."/>
        </authorList>
    </citation>
    <scope>NUCLEOTIDE SEQUENCE [LARGE SCALE GENOMIC DNA]</scope>
    <source>
        <strain evidence="6 7">2629</strain>
    </source>
</reference>
<comment type="caution">
    <text evidence="6">The sequence shown here is derived from an EMBL/GenBank/DDBJ whole genome shotgun (WGS) entry which is preliminary data.</text>
</comment>